<feature type="domain" description="EF-hand" evidence="3">
    <location>
        <begin position="69"/>
        <end position="104"/>
    </location>
</feature>
<reference evidence="5" key="1">
    <citation type="submission" date="2016-11" db="EMBL/GenBank/DDBJ databases">
        <authorList>
            <person name="Varghese N."/>
            <person name="Submissions S."/>
        </authorList>
    </citation>
    <scope>NUCLEOTIDE SEQUENCE [LARGE SCALE GENOMIC DNA]</scope>
    <source>
        <strain evidence="5">Sac-22</strain>
    </source>
</reference>
<evidence type="ECO:0000313" key="4">
    <source>
        <dbReference type="EMBL" id="SHN67765.1"/>
    </source>
</evidence>
<sequence>MKLLQLAMLTAAATGIAAMTHAGAQTPTSDQAAPATVRSTPAYPEPYIPPALRKPLRDATTGPVLLRYQAMQKLKKRFDEADLDGNGVLSRDEARKAGLGFVDKNFEHIDTSQRGTVSFDDLKAYLIQRREEARSR</sequence>
<gene>
    <name evidence="4" type="ORF">SAMN05192549_11241</name>
</gene>
<keyword evidence="5" id="KW-1185">Reference proteome</keyword>
<feature type="chain" id="PRO_5012952320" description="EF-hand domain-containing protein" evidence="2">
    <location>
        <begin position="25"/>
        <end position="136"/>
    </location>
</feature>
<dbReference type="GO" id="GO:0005509">
    <property type="term" value="F:calcium ion binding"/>
    <property type="evidence" value="ECO:0007669"/>
    <property type="project" value="InterPro"/>
</dbReference>
<keyword evidence="2" id="KW-0732">Signal</keyword>
<accession>A0A1M7TAK7</accession>
<dbReference type="PROSITE" id="PS50222">
    <property type="entry name" value="EF_HAND_2"/>
    <property type="match status" value="1"/>
</dbReference>
<evidence type="ECO:0000259" key="3">
    <source>
        <dbReference type="PROSITE" id="PS50222"/>
    </source>
</evidence>
<dbReference type="AlphaFoldDB" id="A0A1M7TAK7"/>
<protein>
    <recommendedName>
        <fullName evidence="3">EF-hand domain-containing protein</fullName>
    </recommendedName>
</protein>
<feature type="region of interest" description="Disordered" evidence="1">
    <location>
        <begin position="25"/>
        <end position="55"/>
    </location>
</feature>
<evidence type="ECO:0000256" key="2">
    <source>
        <dbReference type="SAM" id="SignalP"/>
    </source>
</evidence>
<dbReference type="InterPro" id="IPR011992">
    <property type="entry name" value="EF-hand-dom_pair"/>
</dbReference>
<name>A0A1M7TAK7_9BURK</name>
<dbReference type="EMBL" id="FRCX01000012">
    <property type="protein sequence ID" value="SHN67765.1"/>
    <property type="molecule type" value="Genomic_DNA"/>
</dbReference>
<evidence type="ECO:0000256" key="1">
    <source>
        <dbReference type="SAM" id="MobiDB-lite"/>
    </source>
</evidence>
<dbReference type="Gene3D" id="1.10.238.10">
    <property type="entry name" value="EF-hand"/>
    <property type="match status" value="1"/>
</dbReference>
<evidence type="ECO:0000313" key="5">
    <source>
        <dbReference type="Proteomes" id="UP000184339"/>
    </source>
</evidence>
<proteinExistence type="predicted"/>
<organism evidence="4 5">
    <name type="scientific">Duganella sacchari</name>
    <dbReference type="NCBI Taxonomy" id="551987"/>
    <lineage>
        <taxon>Bacteria</taxon>
        <taxon>Pseudomonadati</taxon>
        <taxon>Pseudomonadota</taxon>
        <taxon>Betaproteobacteria</taxon>
        <taxon>Burkholderiales</taxon>
        <taxon>Oxalobacteraceae</taxon>
        <taxon>Telluria group</taxon>
        <taxon>Duganella</taxon>
    </lineage>
</organism>
<dbReference type="Proteomes" id="UP000184339">
    <property type="component" value="Unassembled WGS sequence"/>
</dbReference>
<dbReference type="InterPro" id="IPR002048">
    <property type="entry name" value="EF_hand_dom"/>
</dbReference>
<dbReference type="SUPFAM" id="SSF47473">
    <property type="entry name" value="EF-hand"/>
    <property type="match status" value="1"/>
</dbReference>
<dbReference type="STRING" id="551987.SAMN05192549_11241"/>
<feature type="signal peptide" evidence="2">
    <location>
        <begin position="1"/>
        <end position="24"/>
    </location>
</feature>
<dbReference type="RefSeq" id="WP_229215547.1">
    <property type="nucleotide sequence ID" value="NZ_FRCX01000012.1"/>
</dbReference>